<evidence type="ECO:0000313" key="2">
    <source>
        <dbReference type="Proteomes" id="UP000004162"/>
    </source>
</evidence>
<keyword evidence="2" id="KW-1185">Reference proteome</keyword>
<dbReference type="Proteomes" id="UP000004162">
    <property type="component" value="Unassembled WGS sequence"/>
</dbReference>
<dbReference type="EMBL" id="AASE01000002">
    <property type="protein sequence ID" value="EAT59775.1"/>
    <property type="molecule type" value="Genomic_DNA"/>
</dbReference>
<dbReference type="OrthoDB" id="9815829at2"/>
<dbReference type="RefSeq" id="WP_006365549.1">
    <property type="nucleotide sequence ID" value="NZ_AASE01000002.1"/>
</dbReference>
<evidence type="ECO:0000313" key="1">
    <source>
        <dbReference type="EMBL" id="EAT59775.1"/>
    </source>
</evidence>
<dbReference type="SUPFAM" id="SSF53448">
    <property type="entry name" value="Nucleotide-diphospho-sugar transferases"/>
    <property type="match status" value="1"/>
</dbReference>
<dbReference type="InterPro" id="IPR029044">
    <property type="entry name" value="Nucleotide-diphossugar_trans"/>
</dbReference>
<evidence type="ECO:0008006" key="3">
    <source>
        <dbReference type="Google" id="ProtNLM"/>
    </source>
</evidence>
<protein>
    <recommendedName>
        <fullName evidence="3">Glycosyl transferase, family 2</fullName>
    </recommendedName>
</protein>
<accession>Q0YTX7</accession>
<sequence length="359" mass="42529">MQESPLTIILTIKGRTPFTLRWMRYMNDMKCSHRILIADGGNDKEIENRLKEYKNYPDLSYEYIRYPYDADFERYYDKLLDVVNRVQTPYVLFADNDDFFILDKIPSYLDFLEANSDYDSCGGSHGTLEILSDSGDTVNTDKGKGYFISEYCNIPRTIALESPMDRVCYFFEHADVDDLWMNWYFIFRSSVIIDAYNTLKVLRFKEIVGFEIYVLVCSLLSGKCKGYDELFYIRQRGASQLTGSINTDFNLVERFIKNNVFDDLIVSLEYLPVKLTESEKDTFYRSMASWFALHAANLYVSIHKYNYLKKLYRRVVKGNYYLTCYFRRLSMHASNIIRKNKFRYVQVPLLEKYILEENV</sequence>
<dbReference type="InterPro" id="IPR031042">
    <property type="entry name" value="Glyco_TIGR04440"/>
</dbReference>
<dbReference type="Gene3D" id="3.90.550.10">
    <property type="entry name" value="Spore Coat Polysaccharide Biosynthesis Protein SpsA, Chain A"/>
    <property type="match status" value="1"/>
</dbReference>
<organism evidence="1 2">
    <name type="scientific">Chlorobium ferrooxidans DSM 13031</name>
    <dbReference type="NCBI Taxonomy" id="377431"/>
    <lineage>
        <taxon>Bacteria</taxon>
        <taxon>Pseudomonadati</taxon>
        <taxon>Chlorobiota</taxon>
        <taxon>Chlorobiia</taxon>
        <taxon>Chlorobiales</taxon>
        <taxon>Chlorobiaceae</taxon>
        <taxon>Chlorobium/Pelodictyon group</taxon>
        <taxon>Chlorobium</taxon>
    </lineage>
</organism>
<gene>
    <name evidence="1" type="ORF">CferDRAFT_1782</name>
</gene>
<comment type="caution">
    <text evidence="1">The sequence shown here is derived from an EMBL/GenBank/DDBJ whole genome shotgun (WGS) entry which is preliminary data.</text>
</comment>
<dbReference type="AlphaFoldDB" id="Q0YTX7"/>
<proteinExistence type="predicted"/>
<reference evidence="1 2" key="2">
    <citation type="submission" date="2006-07" db="EMBL/GenBank/DDBJ databases">
        <title>Sequencing of the draft genome and assembly of Chlorobium ferroxidans DSM 13031.</title>
        <authorList>
            <consortium name="US DOE Joint Genome Institute (JGI-PGF)"/>
            <person name="Copeland A."/>
            <person name="Lucas S."/>
            <person name="Lapidus A."/>
            <person name="Barry K."/>
            <person name="Glavina del Rio T."/>
            <person name="Dalin E."/>
            <person name="Tice H."/>
            <person name="Bruce D."/>
            <person name="Pitluck S."/>
            <person name="Richardson P."/>
        </authorList>
    </citation>
    <scope>NUCLEOTIDE SEQUENCE [LARGE SCALE GENOMIC DNA]</scope>
    <source>
        <strain evidence="1 2">DSM 13031</strain>
    </source>
</reference>
<name>Q0YTX7_9CHLB</name>
<reference evidence="1 2" key="1">
    <citation type="submission" date="2006-07" db="EMBL/GenBank/DDBJ databases">
        <title>Annotation of the draft genome assembly of Chlorobium ferroxidans DSM 13031.</title>
        <authorList>
            <consortium name="US DOE Joint Genome Institute (JGI-ORNL)"/>
            <person name="Larimer F."/>
            <person name="Land M."/>
            <person name="Hauser L."/>
        </authorList>
    </citation>
    <scope>NUCLEOTIDE SEQUENCE [LARGE SCALE GENOMIC DNA]</scope>
    <source>
        <strain evidence="1 2">DSM 13031</strain>
    </source>
</reference>
<dbReference type="NCBIfam" id="TIGR04440">
    <property type="entry name" value="glyco_TIGR04440"/>
    <property type="match status" value="1"/>
</dbReference>